<dbReference type="EMBL" id="JBBPCC010000011">
    <property type="protein sequence ID" value="MEK8129798.1"/>
    <property type="molecule type" value="Genomic_DNA"/>
</dbReference>
<evidence type="ECO:0000313" key="1">
    <source>
        <dbReference type="EMBL" id="MEK8129798.1"/>
    </source>
</evidence>
<organism evidence="1 2">
    <name type="scientific">Paenibacillus filicis</name>
    <dbReference type="NCBI Taxonomy" id="669464"/>
    <lineage>
        <taxon>Bacteria</taxon>
        <taxon>Bacillati</taxon>
        <taxon>Bacillota</taxon>
        <taxon>Bacilli</taxon>
        <taxon>Bacillales</taxon>
        <taxon>Paenibacillaceae</taxon>
        <taxon>Paenibacillus</taxon>
    </lineage>
</organism>
<dbReference type="Proteomes" id="UP001469365">
    <property type="component" value="Unassembled WGS sequence"/>
</dbReference>
<reference evidence="1 2" key="1">
    <citation type="submission" date="2024-04" db="EMBL/GenBank/DDBJ databases">
        <title>draft genome sequnece of Paenibacillus filicis.</title>
        <authorList>
            <person name="Kim D.-U."/>
        </authorList>
    </citation>
    <scope>NUCLEOTIDE SEQUENCE [LARGE SCALE GENOMIC DNA]</scope>
    <source>
        <strain evidence="1 2">KACC14197</strain>
    </source>
</reference>
<evidence type="ECO:0000313" key="2">
    <source>
        <dbReference type="Proteomes" id="UP001469365"/>
    </source>
</evidence>
<protein>
    <submittedName>
        <fullName evidence="1">Spore germination protein GerPE</fullName>
    </submittedName>
</protein>
<proteinExistence type="predicted"/>
<gene>
    <name evidence="1" type="ORF">WMW72_17985</name>
</gene>
<dbReference type="InterPro" id="IPR024496">
    <property type="entry name" value="Spore_germ_GerPE"/>
</dbReference>
<sequence length="130" mass="14598">MTADRERTSRVQYMKVYSVGYASALFIGDLYEFIPEALVLAIQREISRFSGSEGELEAYPLFSVPLPQPLPFPLTRLEVVNTIPEIRVGTIRVLAVSTSCSLHVGRLHHTKAQSRVKNIREKQTASIIKP</sequence>
<accession>A0ABU9DP01</accession>
<name>A0ABU9DP01_9BACL</name>
<keyword evidence="2" id="KW-1185">Reference proteome</keyword>
<dbReference type="Pfam" id="PF10970">
    <property type="entry name" value="GerPE"/>
    <property type="match status" value="1"/>
</dbReference>
<comment type="caution">
    <text evidence="1">The sequence shown here is derived from an EMBL/GenBank/DDBJ whole genome shotgun (WGS) entry which is preliminary data.</text>
</comment>
<dbReference type="RefSeq" id="WP_341416911.1">
    <property type="nucleotide sequence ID" value="NZ_JBBPCC010000011.1"/>
</dbReference>